<comment type="caution">
    <text evidence="2">The sequence shown here is derived from an EMBL/GenBank/DDBJ whole genome shotgun (WGS) entry which is preliminary data.</text>
</comment>
<dbReference type="CDD" id="cd02440">
    <property type="entry name" value="AdoMet_MTases"/>
    <property type="match status" value="1"/>
</dbReference>
<dbReference type="EMBL" id="SJPK01000009">
    <property type="protein sequence ID" value="TWT64883.1"/>
    <property type="molecule type" value="Genomic_DNA"/>
</dbReference>
<proteinExistence type="predicted"/>
<gene>
    <name evidence="2" type="ORF">CA85_36680</name>
</gene>
<dbReference type="InterPro" id="IPR041497">
    <property type="entry name" value="Thump-like"/>
</dbReference>
<evidence type="ECO:0000259" key="1">
    <source>
        <dbReference type="Pfam" id="PF18096"/>
    </source>
</evidence>
<dbReference type="AlphaFoldDB" id="A0A5C5XRA1"/>
<name>A0A5C5XRA1_9BACT</name>
<dbReference type="SUPFAM" id="SSF53335">
    <property type="entry name" value="S-adenosyl-L-methionine-dependent methyltransferases"/>
    <property type="match status" value="1"/>
</dbReference>
<dbReference type="Proteomes" id="UP000318053">
    <property type="component" value="Unassembled WGS sequence"/>
</dbReference>
<dbReference type="Gene3D" id="3.40.50.150">
    <property type="entry name" value="Vaccinia Virus protein VP39"/>
    <property type="match status" value="1"/>
</dbReference>
<reference evidence="2 3" key="1">
    <citation type="submission" date="2019-02" db="EMBL/GenBank/DDBJ databases">
        <title>Deep-cultivation of Planctomycetes and their phenomic and genomic characterization uncovers novel biology.</title>
        <authorList>
            <person name="Wiegand S."/>
            <person name="Jogler M."/>
            <person name="Boedeker C."/>
            <person name="Pinto D."/>
            <person name="Vollmers J."/>
            <person name="Rivas-Marin E."/>
            <person name="Kohn T."/>
            <person name="Peeters S.H."/>
            <person name="Heuer A."/>
            <person name="Rast P."/>
            <person name="Oberbeckmann S."/>
            <person name="Bunk B."/>
            <person name="Jeske O."/>
            <person name="Meyerdierks A."/>
            <person name="Storesund J.E."/>
            <person name="Kallscheuer N."/>
            <person name="Luecker S."/>
            <person name="Lage O.M."/>
            <person name="Pohl T."/>
            <person name="Merkel B.J."/>
            <person name="Hornburger P."/>
            <person name="Mueller R.-W."/>
            <person name="Bruemmer F."/>
            <person name="Labrenz M."/>
            <person name="Spormann A.M."/>
            <person name="Op Den Camp H."/>
            <person name="Overmann J."/>
            <person name="Amann R."/>
            <person name="Jetten M.S.M."/>
            <person name="Mascher T."/>
            <person name="Medema M.H."/>
            <person name="Devos D.P."/>
            <person name="Kaster A.-K."/>
            <person name="Ovreas L."/>
            <person name="Rohde M."/>
            <person name="Galperin M.Y."/>
            <person name="Jogler C."/>
        </authorList>
    </citation>
    <scope>NUCLEOTIDE SEQUENCE [LARGE SCALE GENOMIC DNA]</scope>
    <source>
        <strain evidence="2 3">CA85</strain>
    </source>
</reference>
<keyword evidence="3" id="KW-1185">Reference proteome</keyword>
<organism evidence="2 3">
    <name type="scientific">Allorhodopirellula solitaria</name>
    <dbReference type="NCBI Taxonomy" id="2527987"/>
    <lineage>
        <taxon>Bacteria</taxon>
        <taxon>Pseudomonadati</taxon>
        <taxon>Planctomycetota</taxon>
        <taxon>Planctomycetia</taxon>
        <taxon>Pirellulales</taxon>
        <taxon>Pirellulaceae</taxon>
        <taxon>Allorhodopirellula</taxon>
    </lineage>
</organism>
<evidence type="ECO:0000313" key="2">
    <source>
        <dbReference type="EMBL" id="TWT64883.1"/>
    </source>
</evidence>
<dbReference type="OrthoDB" id="9810570at2"/>
<protein>
    <recommendedName>
        <fullName evidence="1">THUMP-like domain-containing protein</fullName>
    </recommendedName>
</protein>
<dbReference type="RefSeq" id="WP_146392572.1">
    <property type="nucleotide sequence ID" value="NZ_SJPK01000009.1"/>
</dbReference>
<dbReference type="InterPro" id="IPR029063">
    <property type="entry name" value="SAM-dependent_MTases_sf"/>
</dbReference>
<dbReference type="Pfam" id="PF18096">
    <property type="entry name" value="Thump_like"/>
    <property type="match status" value="1"/>
</dbReference>
<accession>A0A5C5XRA1</accession>
<sequence length="417" mass="44137">MSTPSFCHSVLGEITPEMCSRLAELSQDPSSKSKPDSLTSATRAVLFDIASLQVKAIRTFGPPPHAGTAWWVTRHSLQQSTHHAVAALKASWMGSGRVADLCCGLGSDLIALARRGPAVGMDLHADVLAFASTNLQAADVEASLSQTDVTSAEPTSMIDSEDWIHVDPDRRADGKRHTALDGLVPDWGRVTELLQSCRGGLVKLAPATQVPEDDAGEFHRTWIAAGGSVREQTLIAGAVLDDAWIRQQNMSAGGRSAISIRNGIASVFATDRDAISRTSEHGGAHSNQGVGGTGIGQWMVDPDAAIRAAGLTEAFAGATGTQAVGGPSGFLSCEDPAGLTPWSEMATAARVIDVVGCDDRKLRRWFRAHDGYPEVIKVRGGDVDPAALNRRLKTCGQTPMGLWIGRQGKRTYAVVTE</sequence>
<feature type="domain" description="THUMP-like" evidence="1">
    <location>
        <begin position="347"/>
        <end position="396"/>
    </location>
</feature>
<evidence type="ECO:0000313" key="3">
    <source>
        <dbReference type="Proteomes" id="UP000318053"/>
    </source>
</evidence>